<keyword evidence="1" id="KW-0677">Repeat</keyword>
<evidence type="ECO:0000313" key="5">
    <source>
        <dbReference type="EMBL" id="KAI1698076.1"/>
    </source>
</evidence>
<dbReference type="EMBL" id="JAKKPZ010000236">
    <property type="protein sequence ID" value="KAI1698076.1"/>
    <property type="molecule type" value="Genomic_DNA"/>
</dbReference>
<dbReference type="Gene3D" id="1.25.40.20">
    <property type="entry name" value="Ankyrin repeat-containing domain"/>
    <property type="match status" value="3"/>
</dbReference>
<dbReference type="PANTHER" id="PTHR24198">
    <property type="entry name" value="ANKYRIN REPEAT AND PROTEIN KINASE DOMAIN-CONTAINING PROTEIN"/>
    <property type="match status" value="1"/>
</dbReference>
<evidence type="ECO:0000256" key="1">
    <source>
        <dbReference type="ARBA" id="ARBA00022737"/>
    </source>
</evidence>
<evidence type="ECO:0000313" key="6">
    <source>
        <dbReference type="Proteomes" id="UP001201812"/>
    </source>
</evidence>
<gene>
    <name evidence="5" type="ORF">DdX_18122</name>
</gene>
<dbReference type="Pfam" id="PF12796">
    <property type="entry name" value="Ank_2"/>
    <property type="match status" value="3"/>
</dbReference>
<evidence type="ECO:0000256" key="2">
    <source>
        <dbReference type="ARBA" id="ARBA00023043"/>
    </source>
</evidence>
<keyword evidence="2 3" id="KW-0040">ANK repeat</keyword>
<feature type="repeat" description="ANK" evidence="3">
    <location>
        <begin position="128"/>
        <end position="160"/>
    </location>
</feature>
<dbReference type="PROSITE" id="PS50297">
    <property type="entry name" value="ANK_REP_REGION"/>
    <property type="match status" value="1"/>
</dbReference>
<dbReference type="InterPro" id="IPR002110">
    <property type="entry name" value="Ankyrin_rpt"/>
</dbReference>
<proteinExistence type="predicted"/>
<feature type="signal peptide" evidence="4">
    <location>
        <begin position="1"/>
        <end position="23"/>
    </location>
</feature>
<reference evidence="5" key="1">
    <citation type="submission" date="2022-01" db="EMBL/GenBank/DDBJ databases">
        <title>Genome Sequence Resource for Two Populations of Ditylenchus destructor, the Migratory Endoparasitic Phytonematode.</title>
        <authorList>
            <person name="Zhang H."/>
            <person name="Lin R."/>
            <person name="Xie B."/>
        </authorList>
    </citation>
    <scope>NUCLEOTIDE SEQUENCE</scope>
    <source>
        <strain evidence="5">BazhouSP</strain>
    </source>
</reference>
<dbReference type="PANTHER" id="PTHR24198:SF165">
    <property type="entry name" value="ANKYRIN REPEAT-CONTAINING PROTEIN-RELATED"/>
    <property type="match status" value="1"/>
</dbReference>
<feature type="repeat" description="ANK" evidence="3">
    <location>
        <begin position="162"/>
        <end position="194"/>
    </location>
</feature>
<protein>
    <submittedName>
        <fullName evidence="5">Ankyrin repeats (3 copies) domain-containing protein</fullName>
    </submittedName>
</protein>
<evidence type="ECO:0000256" key="3">
    <source>
        <dbReference type="PROSITE-ProRule" id="PRU00023"/>
    </source>
</evidence>
<keyword evidence="4" id="KW-0732">Signal</keyword>
<feature type="repeat" description="ANK" evidence="3">
    <location>
        <begin position="242"/>
        <end position="275"/>
    </location>
</feature>
<accession>A0AAD4MQ45</accession>
<feature type="chain" id="PRO_5042288371" evidence="4">
    <location>
        <begin position="24"/>
        <end position="306"/>
    </location>
</feature>
<keyword evidence="6" id="KW-1185">Reference proteome</keyword>
<name>A0AAD4MQ45_9BILA</name>
<organism evidence="5 6">
    <name type="scientific">Ditylenchus destructor</name>
    <dbReference type="NCBI Taxonomy" id="166010"/>
    <lineage>
        <taxon>Eukaryota</taxon>
        <taxon>Metazoa</taxon>
        <taxon>Ecdysozoa</taxon>
        <taxon>Nematoda</taxon>
        <taxon>Chromadorea</taxon>
        <taxon>Rhabditida</taxon>
        <taxon>Tylenchina</taxon>
        <taxon>Tylenchomorpha</taxon>
        <taxon>Sphaerularioidea</taxon>
        <taxon>Anguinidae</taxon>
        <taxon>Anguininae</taxon>
        <taxon>Ditylenchus</taxon>
    </lineage>
</organism>
<feature type="repeat" description="ANK" evidence="3">
    <location>
        <begin position="61"/>
        <end position="93"/>
    </location>
</feature>
<dbReference type="Proteomes" id="UP001201812">
    <property type="component" value="Unassembled WGS sequence"/>
</dbReference>
<sequence>MPSCFKPWILLVWVIAMQEYVMTNKLEKLFKIISAPNSNNRVVNAFLDGEGKGVAINDKKDGQTALHAAVLEDNAGVVECLLQHNADKEGLDNHLWTPLMAAVLYKREKSLEVLLKYKAKTDMSYPTSGDAILSTAVSNGYTNIVKSLLNHGMDPKNVKSTTGLPMVHLAAMKGHVGTVEALLEHEAKSNKGRQTTSISEIANNMNAIQWAVDHGNVAVMRVLMKYDRDAENKIKNDLLYEDGSTLLLEAAQSGQLEVVKALVEEYGANVELKGDKNWNNTPLHFAREFARRDTAKYLEKKIKEKQ</sequence>
<dbReference type="SUPFAM" id="SSF48403">
    <property type="entry name" value="Ankyrin repeat"/>
    <property type="match status" value="1"/>
</dbReference>
<dbReference type="AlphaFoldDB" id="A0AAD4MQ45"/>
<dbReference type="PROSITE" id="PS50088">
    <property type="entry name" value="ANK_REPEAT"/>
    <property type="match status" value="4"/>
</dbReference>
<dbReference type="SMART" id="SM00248">
    <property type="entry name" value="ANK"/>
    <property type="match status" value="6"/>
</dbReference>
<evidence type="ECO:0000256" key="4">
    <source>
        <dbReference type="SAM" id="SignalP"/>
    </source>
</evidence>
<comment type="caution">
    <text evidence="5">The sequence shown here is derived from an EMBL/GenBank/DDBJ whole genome shotgun (WGS) entry which is preliminary data.</text>
</comment>
<dbReference type="InterPro" id="IPR036770">
    <property type="entry name" value="Ankyrin_rpt-contain_sf"/>
</dbReference>